<keyword evidence="1" id="KW-0472">Membrane</keyword>
<gene>
    <name evidence="2" type="ORF">BRW62_11425</name>
</gene>
<organism evidence="2 3">
    <name type="scientific">Parathermosynechococcus lividus PCC 6715</name>
    <dbReference type="NCBI Taxonomy" id="1917166"/>
    <lineage>
        <taxon>Bacteria</taxon>
        <taxon>Bacillati</taxon>
        <taxon>Cyanobacteriota</taxon>
        <taxon>Cyanophyceae</taxon>
        <taxon>Acaryochloridales</taxon>
        <taxon>Thermosynechococcaceae</taxon>
        <taxon>Parathermosynechococcus</taxon>
    </lineage>
</organism>
<dbReference type="RefSeq" id="WP_099799582.1">
    <property type="nucleotide sequence ID" value="NZ_CP018092.1"/>
</dbReference>
<dbReference type="Proteomes" id="UP000231057">
    <property type="component" value="Chromosome"/>
</dbReference>
<feature type="transmembrane region" description="Helical" evidence="1">
    <location>
        <begin position="6"/>
        <end position="22"/>
    </location>
</feature>
<proteinExistence type="predicted"/>
<name>A0A2D2Q441_PARLV</name>
<reference evidence="3" key="2">
    <citation type="journal article" date="2022" name="Front. Microbiol.">
        <title>Comparative Genomic Analysis Revealed Distinct Molecular Components and Organization of CO2-Concentrating Mechanism in Thermophilic Cyanobacteria.</title>
        <authorList>
            <person name="Tang J."/>
            <person name="Zhou H."/>
            <person name="Yao D."/>
            <person name="Riaz S."/>
            <person name="You D."/>
            <person name="Klepacz-Smolka A."/>
            <person name="Daroch M."/>
        </authorList>
    </citation>
    <scope>NUCLEOTIDE SEQUENCE [LARGE SCALE GENOMIC DNA]</scope>
    <source>
        <strain evidence="3">PCC 6715</strain>
    </source>
</reference>
<protein>
    <submittedName>
        <fullName evidence="2">Uncharacterized protein</fullName>
    </submittedName>
</protein>
<sequence length="59" mass="7036">MGTMLTVGAIALYLFIAIRFWQRFDRTYYSQSRFLLSALWLPLLLNASYRENFRRALLS</sequence>
<reference evidence="2 3" key="1">
    <citation type="submission" date="2016-11" db="EMBL/GenBank/DDBJ databases">
        <title>Complete genome sequence of thermophilic cyanobacteria strain Synechococcus sp. PCC6715.</title>
        <authorList>
            <person name="Tang J."/>
            <person name="Daroch M."/>
            <person name="Liang Y."/>
            <person name="Jiang D."/>
            <person name="Shah M."/>
        </authorList>
    </citation>
    <scope>NUCLEOTIDE SEQUENCE [LARGE SCALE GENOMIC DNA]</scope>
    <source>
        <strain evidence="2 3">PCC 6715</strain>
    </source>
</reference>
<evidence type="ECO:0000313" key="3">
    <source>
        <dbReference type="Proteomes" id="UP000231057"/>
    </source>
</evidence>
<dbReference type="AlphaFoldDB" id="A0A2D2Q441"/>
<dbReference type="EMBL" id="CP018092">
    <property type="protein sequence ID" value="ATS19245.1"/>
    <property type="molecule type" value="Genomic_DNA"/>
</dbReference>
<keyword evidence="1" id="KW-1133">Transmembrane helix</keyword>
<keyword evidence="3" id="KW-1185">Reference proteome</keyword>
<accession>A0A2D2Q441</accession>
<evidence type="ECO:0000256" key="1">
    <source>
        <dbReference type="SAM" id="Phobius"/>
    </source>
</evidence>
<evidence type="ECO:0000313" key="2">
    <source>
        <dbReference type="EMBL" id="ATS19245.1"/>
    </source>
</evidence>
<keyword evidence="1" id="KW-0812">Transmembrane</keyword>
<dbReference type="KEGG" id="slw:BRW62_11425"/>
<dbReference type="OrthoDB" id="488813at2"/>